<accession>A0A8T0DHI7</accession>
<dbReference type="SUPFAM" id="SSF48452">
    <property type="entry name" value="TPR-like"/>
    <property type="match status" value="1"/>
</dbReference>
<organism evidence="1 2">
    <name type="scientific">Paragonimus westermani</name>
    <dbReference type="NCBI Taxonomy" id="34504"/>
    <lineage>
        <taxon>Eukaryota</taxon>
        <taxon>Metazoa</taxon>
        <taxon>Spiralia</taxon>
        <taxon>Lophotrochozoa</taxon>
        <taxon>Platyhelminthes</taxon>
        <taxon>Trematoda</taxon>
        <taxon>Digenea</taxon>
        <taxon>Plagiorchiida</taxon>
        <taxon>Troglotremata</taxon>
        <taxon>Troglotrematidae</taxon>
        <taxon>Paragonimus</taxon>
    </lineage>
</organism>
<dbReference type="PANTHER" id="PTHR45153">
    <property type="entry name" value="TETRATRICOPEPTIDE REPEAT PROTEIN 16"/>
    <property type="match status" value="1"/>
</dbReference>
<sequence length="580" mass="67053">MISSQERRSDMLRLIQSYIQYGRYLLKLKQFSQAEAQFVEAKFWIDQYCCEKTDSCTQTSFFSTELTVASPGEMLTLQDFLRLYEAQNKVEEYMNLLTKSIRQCRPPITRRIREVLHKTHEDHQEIEIPSSIDLYVARAKLFLSQGMGNLQRARSDAKAVIDIAPEHPAAAQLMDYLNKLSLRERDTAMTLTLKSRFSEALVHLHRAVAAQPDMGVLRLERGTIYRRQEKYEESLQDLLDSIHMIQQEIKFDELSPRSTDKTCCMATEQIFLTVIDYAKSLMRNGQFKQALFIAQHLVQLFPNLYTLYILRGDCNQMMNHFEVAVHDYETAQAILTTAAARNLPIQNQRELINCMNERLFESVFLLSLSKLLEGKSGEALNFLNQSVVRAPLLPETYAVRAHVQYQLGKFQPSWDDVLCCVYLTLSEWVLNRRTDNMWKQMPESVREILISRLVTKTEQMLGPLITKLVRNPFGLKALADGESCKRTASQMIHQNLNKYDILNTAITDMVSKERAYLPFVDGHDRQTLIAAPLPDFKLLKNTMDWKKKPKAGQMIFRKKVFQTALGNVRSAWSGIRSYKV</sequence>
<dbReference type="Proteomes" id="UP000699462">
    <property type="component" value="Unassembled WGS sequence"/>
</dbReference>
<reference evidence="1 2" key="1">
    <citation type="submission" date="2019-07" db="EMBL/GenBank/DDBJ databases">
        <title>Annotation for the trematode Paragonimus westermani.</title>
        <authorList>
            <person name="Choi Y.-J."/>
        </authorList>
    </citation>
    <scope>NUCLEOTIDE SEQUENCE [LARGE SCALE GENOMIC DNA]</scope>
    <source>
        <strain evidence="1">180907_Pwestermani</strain>
    </source>
</reference>
<gene>
    <name evidence="1" type="ORF">P879_08876</name>
</gene>
<evidence type="ECO:0000313" key="1">
    <source>
        <dbReference type="EMBL" id="KAF8566408.1"/>
    </source>
</evidence>
<dbReference type="EMBL" id="JTDF01005143">
    <property type="protein sequence ID" value="KAF8566408.1"/>
    <property type="molecule type" value="Genomic_DNA"/>
</dbReference>
<keyword evidence="2" id="KW-1185">Reference proteome</keyword>
<dbReference type="PANTHER" id="PTHR45153:SF1">
    <property type="entry name" value="TETRATRICOPEPTIDE REPEAT PROTEIN 16"/>
    <property type="match status" value="1"/>
</dbReference>
<proteinExistence type="predicted"/>
<dbReference type="AlphaFoldDB" id="A0A8T0DHI7"/>
<evidence type="ECO:0000313" key="2">
    <source>
        <dbReference type="Proteomes" id="UP000699462"/>
    </source>
</evidence>
<dbReference type="OrthoDB" id="6247974at2759"/>
<dbReference type="InterPro" id="IPR011990">
    <property type="entry name" value="TPR-like_helical_dom_sf"/>
</dbReference>
<comment type="caution">
    <text evidence="1">The sequence shown here is derived from an EMBL/GenBank/DDBJ whole genome shotgun (WGS) entry which is preliminary data.</text>
</comment>
<name>A0A8T0DHI7_9TREM</name>
<dbReference type="Gene3D" id="1.25.40.10">
    <property type="entry name" value="Tetratricopeptide repeat domain"/>
    <property type="match status" value="2"/>
</dbReference>
<protein>
    <submittedName>
        <fullName evidence="1">Uncharacterized protein</fullName>
    </submittedName>
</protein>